<organism evidence="2 3">
    <name type="scientific">Phanerochaete sordida</name>
    <dbReference type="NCBI Taxonomy" id="48140"/>
    <lineage>
        <taxon>Eukaryota</taxon>
        <taxon>Fungi</taxon>
        <taxon>Dikarya</taxon>
        <taxon>Basidiomycota</taxon>
        <taxon>Agaricomycotina</taxon>
        <taxon>Agaricomycetes</taxon>
        <taxon>Polyporales</taxon>
        <taxon>Phanerochaetaceae</taxon>
        <taxon>Phanerochaete</taxon>
    </lineage>
</organism>
<dbReference type="InterPro" id="IPR036465">
    <property type="entry name" value="vWFA_dom_sf"/>
</dbReference>
<proteinExistence type="predicted"/>
<sequence>MTGQRWEEAKSALRHLGKWASQYDKDGIDIYFLNHRTTHGKHGYCNLQNANEILKVLQQVWPSRGTPLGERIREIMGQYLKECRSQSRWPFRSKRPKPINVLVITDGCPMDAAENDLKEGIINAALQLDRMKMPLDQVGISFVQIGDDENAAEYLRELDDDLDKRGIRDMVDTTPYETNLSDDPEMLAKILLGGINRRVDVKGGKVVVQRRNKK</sequence>
<protein>
    <submittedName>
        <fullName evidence="2">von willebrand factor type A domain-containing protein</fullName>
    </submittedName>
</protein>
<dbReference type="InterPro" id="IPR002035">
    <property type="entry name" value="VWF_A"/>
</dbReference>
<dbReference type="SUPFAM" id="SSF53300">
    <property type="entry name" value="vWA-like"/>
    <property type="match status" value="1"/>
</dbReference>
<keyword evidence="3" id="KW-1185">Reference proteome</keyword>
<name>A0A9P3LDC5_9APHY</name>
<dbReference type="EMBL" id="BPQB01000016">
    <property type="protein sequence ID" value="GJE90444.1"/>
    <property type="molecule type" value="Genomic_DNA"/>
</dbReference>
<comment type="caution">
    <text evidence="2">The sequence shown here is derived from an EMBL/GenBank/DDBJ whole genome shotgun (WGS) entry which is preliminary data.</text>
</comment>
<evidence type="ECO:0000313" key="3">
    <source>
        <dbReference type="Proteomes" id="UP000703269"/>
    </source>
</evidence>
<dbReference type="PANTHER" id="PTHR34706">
    <property type="entry name" value="SLR1338 PROTEIN"/>
    <property type="match status" value="1"/>
</dbReference>
<dbReference type="Gene3D" id="3.40.50.410">
    <property type="entry name" value="von Willebrand factor, type A domain"/>
    <property type="match status" value="1"/>
</dbReference>
<dbReference type="PANTHER" id="PTHR34706:SF1">
    <property type="entry name" value="VWFA DOMAIN-CONTAINING PROTEIN"/>
    <property type="match status" value="1"/>
</dbReference>
<gene>
    <name evidence="2" type="ORF">PsYK624_065780</name>
</gene>
<evidence type="ECO:0000313" key="2">
    <source>
        <dbReference type="EMBL" id="GJE90444.1"/>
    </source>
</evidence>
<dbReference type="AlphaFoldDB" id="A0A9P3LDC5"/>
<evidence type="ECO:0000259" key="1">
    <source>
        <dbReference type="PROSITE" id="PS50234"/>
    </source>
</evidence>
<dbReference type="OrthoDB" id="2142040at2759"/>
<feature type="domain" description="VWFA" evidence="1">
    <location>
        <begin position="1"/>
        <end position="190"/>
    </location>
</feature>
<dbReference type="PROSITE" id="PS50234">
    <property type="entry name" value="VWFA"/>
    <property type="match status" value="1"/>
</dbReference>
<dbReference type="Proteomes" id="UP000703269">
    <property type="component" value="Unassembled WGS sequence"/>
</dbReference>
<accession>A0A9P3LDC5</accession>
<reference evidence="2 3" key="1">
    <citation type="submission" date="2021-08" db="EMBL/GenBank/DDBJ databases">
        <title>Draft Genome Sequence of Phanerochaete sordida strain YK-624.</title>
        <authorList>
            <person name="Mori T."/>
            <person name="Dohra H."/>
            <person name="Suzuki T."/>
            <person name="Kawagishi H."/>
            <person name="Hirai H."/>
        </authorList>
    </citation>
    <scope>NUCLEOTIDE SEQUENCE [LARGE SCALE GENOMIC DNA]</scope>
    <source>
        <strain evidence="2 3">YK-624</strain>
    </source>
</reference>